<dbReference type="GO" id="GO:0016020">
    <property type="term" value="C:membrane"/>
    <property type="evidence" value="ECO:0007669"/>
    <property type="project" value="InterPro"/>
</dbReference>
<dbReference type="InterPro" id="IPR052016">
    <property type="entry name" value="Bact_Sigma-Reg"/>
</dbReference>
<reference evidence="3 4" key="1">
    <citation type="submission" date="2019-02" db="EMBL/GenBank/DDBJ databases">
        <title>Deep-cultivation of Planctomycetes and their phenomic and genomic characterization uncovers novel biology.</title>
        <authorList>
            <person name="Wiegand S."/>
            <person name="Jogler M."/>
            <person name="Boedeker C."/>
            <person name="Pinto D."/>
            <person name="Vollmers J."/>
            <person name="Rivas-Marin E."/>
            <person name="Kohn T."/>
            <person name="Peeters S.H."/>
            <person name="Heuer A."/>
            <person name="Rast P."/>
            <person name="Oberbeckmann S."/>
            <person name="Bunk B."/>
            <person name="Jeske O."/>
            <person name="Meyerdierks A."/>
            <person name="Storesund J.E."/>
            <person name="Kallscheuer N."/>
            <person name="Luecker S."/>
            <person name="Lage O.M."/>
            <person name="Pohl T."/>
            <person name="Merkel B.J."/>
            <person name="Hornburger P."/>
            <person name="Mueller R.-W."/>
            <person name="Bruemmer F."/>
            <person name="Labrenz M."/>
            <person name="Spormann A.M."/>
            <person name="Op Den Camp H."/>
            <person name="Overmann J."/>
            <person name="Amann R."/>
            <person name="Jetten M.S.M."/>
            <person name="Mascher T."/>
            <person name="Medema M.H."/>
            <person name="Devos D.P."/>
            <person name="Kaster A.-K."/>
            <person name="Ovreas L."/>
            <person name="Rohde M."/>
            <person name="Galperin M.Y."/>
            <person name="Jogler C."/>
        </authorList>
    </citation>
    <scope>NUCLEOTIDE SEQUENCE [LARGE SCALE GENOMIC DNA]</scope>
    <source>
        <strain evidence="3 4">CA13</strain>
    </source>
</reference>
<dbReference type="InterPro" id="IPR001932">
    <property type="entry name" value="PPM-type_phosphatase-like_dom"/>
</dbReference>
<gene>
    <name evidence="3" type="ORF">CA13_14700</name>
</gene>
<sequence length="504" mass="54418">MTKTIPSYLRLHNGPVSVAASTKREKDNQAIESFWQIFGDATGWRIDKPRRQIDSQINLLPAVNSDRVSDPSDDSPSITKPNAQRLAESATALAEQLIRSREMLRRQEMELAARASILSGAEAQTKLADRIEHILVNAAESCGCESAAIYLLDDNTELLKARAVYGLPISRLEDPPRELQGSRGDLEALVRTVVTADHFTAGGIDTWNSPEPFRGGICAAILEDSIPIGTLWLFTDEAVTFGKTHAAAARLAASAIASELSRAVSKPQTTQQAATVGSLHDLTEWQHLSLPIGNEIAPGFQADGMLESPRSHATGWHTWDILPDGTLMMAMAESVDASIRGSIGSVVARSALTAHCGYRHSPQQMLQRICDTLWQTNSGDQLTSLLYFHIDPETGEGTFASAGTITAMISSRYGYRPLVDGHTEPLGSHIDARPLTGSFSLLNAETLLCFSGGMLADGATQSSLGDRLRACMAESNCNPLAAIRRDLAGKPLNHERGAMTLLRL</sequence>
<dbReference type="PANTHER" id="PTHR43156:SF2">
    <property type="entry name" value="STAGE II SPORULATION PROTEIN E"/>
    <property type="match status" value="1"/>
</dbReference>
<keyword evidence="1" id="KW-0378">Hydrolase</keyword>
<proteinExistence type="predicted"/>
<dbReference type="PANTHER" id="PTHR43156">
    <property type="entry name" value="STAGE II SPORULATION PROTEIN E-RELATED"/>
    <property type="match status" value="1"/>
</dbReference>
<dbReference type="OrthoDB" id="250169at2"/>
<dbReference type="InterPro" id="IPR036457">
    <property type="entry name" value="PPM-type-like_dom_sf"/>
</dbReference>
<dbReference type="Proteomes" id="UP000315010">
    <property type="component" value="Unassembled WGS sequence"/>
</dbReference>
<dbReference type="AlphaFoldDB" id="A0A5C5YZQ6"/>
<evidence type="ECO:0000256" key="1">
    <source>
        <dbReference type="ARBA" id="ARBA00022801"/>
    </source>
</evidence>
<dbReference type="SUPFAM" id="SSF48225">
    <property type="entry name" value="Seven-hairpin glycosidases"/>
    <property type="match status" value="1"/>
</dbReference>
<dbReference type="EMBL" id="SJPJ01000001">
    <property type="protein sequence ID" value="TWT80057.1"/>
    <property type="molecule type" value="Genomic_DNA"/>
</dbReference>
<dbReference type="InterPro" id="IPR029016">
    <property type="entry name" value="GAF-like_dom_sf"/>
</dbReference>
<dbReference type="Gene3D" id="3.30.450.40">
    <property type="match status" value="1"/>
</dbReference>
<feature type="domain" description="PPM-type phosphatase" evidence="2">
    <location>
        <begin position="323"/>
        <end position="485"/>
    </location>
</feature>
<dbReference type="Pfam" id="PF07228">
    <property type="entry name" value="SpoIIE"/>
    <property type="match status" value="1"/>
</dbReference>
<dbReference type="GO" id="GO:0004571">
    <property type="term" value="F:mannosyl-oligosaccharide 1,2-alpha-mannosidase activity"/>
    <property type="evidence" value="ECO:0007669"/>
    <property type="project" value="InterPro"/>
</dbReference>
<organism evidence="3 4">
    <name type="scientific">Novipirellula herctigrandis</name>
    <dbReference type="NCBI Taxonomy" id="2527986"/>
    <lineage>
        <taxon>Bacteria</taxon>
        <taxon>Pseudomonadati</taxon>
        <taxon>Planctomycetota</taxon>
        <taxon>Planctomycetia</taxon>
        <taxon>Pirellulales</taxon>
        <taxon>Pirellulaceae</taxon>
        <taxon>Novipirellula</taxon>
    </lineage>
</organism>
<evidence type="ECO:0000313" key="4">
    <source>
        <dbReference type="Proteomes" id="UP000315010"/>
    </source>
</evidence>
<dbReference type="SUPFAM" id="SSF55781">
    <property type="entry name" value="GAF domain-like"/>
    <property type="match status" value="1"/>
</dbReference>
<evidence type="ECO:0000313" key="3">
    <source>
        <dbReference type="EMBL" id="TWT80057.1"/>
    </source>
</evidence>
<dbReference type="GO" id="GO:0016791">
    <property type="term" value="F:phosphatase activity"/>
    <property type="evidence" value="ECO:0007669"/>
    <property type="project" value="TreeGrafter"/>
</dbReference>
<accession>A0A5C5YZQ6</accession>
<evidence type="ECO:0000259" key="2">
    <source>
        <dbReference type="Pfam" id="PF07228"/>
    </source>
</evidence>
<protein>
    <submittedName>
        <fullName evidence="3">Stage II sporulation protein E (SpoIIE)</fullName>
    </submittedName>
</protein>
<name>A0A5C5YZQ6_9BACT</name>
<comment type="caution">
    <text evidence="3">The sequence shown here is derived from an EMBL/GenBank/DDBJ whole genome shotgun (WGS) entry which is preliminary data.</text>
</comment>
<dbReference type="InterPro" id="IPR036026">
    <property type="entry name" value="Seven-hairpin_glycosidases"/>
</dbReference>
<dbReference type="GO" id="GO:0005509">
    <property type="term" value="F:calcium ion binding"/>
    <property type="evidence" value="ECO:0007669"/>
    <property type="project" value="InterPro"/>
</dbReference>
<dbReference type="RefSeq" id="WP_146395154.1">
    <property type="nucleotide sequence ID" value="NZ_SJPJ01000001.1"/>
</dbReference>
<keyword evidence="4" id="KW-1185">Reference proteome</keyword>
<dbReference type="Gene3D" id="3.60.40.10">
    <property type="entry name" value="PPM-type phosphatase domain"/>
    <property type="match status" value="1"/>
</dbReference>